<dbReference type="GO" id="GO:0006777">
    <property type="term" value="P:Mo-molybdopterin cofactor biosynthetic process"/>
    <property type="evidence" value="ECO:0007669"/>
    <property type="project" value="InterPro"/>
</dbReference>
<dbReference type="PANTHER" id="PTHR23404">
    <property type="entry name" value="MOLYBDOPTERIN SYNTHASE RELATED"/>
    <property type="match status" value="1"/>
</dbReference>
<keyword evidence="1" id="KW-0808">Transferase</keyword>
<protein>
    <submittedName>
        <fullName evidence="1">Molybdopterin synthase catalytic subunit MoaE</fullName>
        <ecNumber evidence="1">2.8.1.12</ecNumber>
    </submittedName>
</protein>
<dbReference type="Pfam" id="PF02391">
    <property type="entry name" value="MoaE"/>
    <property type="match status" value="1"/>
</dbReference>
<dbReference type="AlphaFoldDB" id="A0A3B1A943"/>
<dbReference type="SUPFAM" id="SSF54690">
    <property type="entry name" value="Molybdopterin synthase subunit MoaE"/>
    <property type="match status" value="1"/>
</dbReference>
<organism evidence="1">
    <name type="scientific">hydrothermal vent metagenome</name>
    <dbReference type="NCBI Taxonomy" id="652676"/>
    <lineage>
        <taxon>unclassified sequences</taxon>
        <taxon>metagenomes</taxon>
        <taxon>ecological metagenomes</taxon>
    </lineage>
</organism>
<dbReference type="EC" id="2.8.1.12" evidence="1"/>
<proteinExistence type="predicted"/>
<reference evidence="1" key="1">
    <citation type="submission" date="2018-06" db="EMBL/GenBank/DDBJ databases">
        <authorList>
            <person name="Zhirakovskaya E."/>
        </authorList>
    </citation>
    <scope>NUCLEOTIDE SEQUENCE</scope>
</reference>
<evidence type="ECO:0000313" key="1">
    <source>
        <dbReference type="EMBL" id="VAX02259.1"/>
    </source>
</evidence>
<dbReference type="CDD" id="cd00756">
    <property type="entry name" value="MoaE"/>
    <property type="match status" value="1"/>
</dbReference>
<dbReference type="InterPro" id="IPR036563">
    <property type="entry name" value="MoaE_sf"/>
</dbReference>
<dbReference type="Gene3D" id="3.90.1170.40">
    <property type="entry name" value="Molybdopterin biosynthesis MoaE subunit"/>
    <property type="match status" value="1"/>
</dbReference>
<name>A0A3B1A943_9ZZZZ</name>
<dbReference type="InterPro" id="IPR003448">
    <property type="entry name" value="Mopterin_biosynth_MoaE"/>
</dbReference>
<sequence length="145" mass="16589">MSLKLLGESFDPWAELQRHQAHNPQLAGKYGATSIFIGTLRDFNDGAGVDGMLLEHYPAMTQKHLQAISREAMTRWDILDTLIIHRFGEIHPDEPIVLLAVWSAHRSESFPACRYLIEELKSRAPFWKKEINGEDARWVEHNTPG</sequence>
<gene>
    <name evidence="1" type="ORF">MNBD_GAMMA20-236</name>
</gene>
<dbReference type="GO" id="GO:0030366">
    <property type="term" value="F:molybdopterin synthase activity"/>
    <property type="evidence" value="ECO:0007669"/>
    <property type="project" value="UniProtKB-EC"/>
</dbReference>
<accession>A0A3B1A943</accession>
<dbReference type="EMBL" id="UOFU01000258">
    <property type="protein sequence ID" value="VAX02259.1"/>
    <property type="molecule type" value="Genomic_DNA"/>
</dbReference>